<evidence type="ECO:0000313" key="9">
    <source>
        <dbReference type="EMBL" id="MDN3689168.1"/>
    </source>
</evidence>
<keyword evidence="7 8" id="KW-0472">Membrane</keyword>
<dbReference type="Pfam" id="PF01594">
    <property type="entry name" value="AI-2E_transport"/>
    <property type="match status" value="1"/>
</dbReference>
<comment type="subcellular location">
    <subcellularLocation>
        <location evidence="1">Cell membrane</location>
        <topology evidence="1">Multi-pass membrane protein</topology>
    </subcellularLocation>
</comment>
<evidence type="ECO:0000256" key="3">
    <source>
        <dbReference type="ARBA" id="ARBA00022448"/>
    </source>
</evidence>
<organism evidence="9 10">
    <name type="scientific">Cyclobacterium jeungdonense</name>
    <dbReference type="NCBI Taxonomy" id="708087"/>
    <lineage>
        <taxon>Bacteria</taxon>
        <taxon>Pseudomonadati</taxon>
        <taxon>Bacteroidota</taxon>
        <taxon>Cytophagia</taxon>
        <taxon>Cytophagales</taxon>
        <taxon>Cyclobacteriaceae</taxon>
        <taxon>Cyclobacterium</taxon>
    </lineage>
</organism>
<feature type="transmembrane region" description="Helical" evidence="8">
    <location>
        <begin position="198"/>
        <end position="220"/>
    </location>
</feature>
<evidence type="ECO:0000256" key="2">
    <source>
        <dbReference type="ARBA" id="ARBA00009773"/>
    </source>
</evidence>
<feature type="transmembrane region" description="Helical" evidence="8">
    <location>
        <begin position="262"/>
        <end position="283"/>
    </location>
</feature>
<proteinExistence type="inferred from homology"/>
<feature type="transmembrane region" description="Helical" evidence="8">
    <location>
        <begin position="226"/>
        <end position="255"/>
    </location>
</feature>
<dbReference type="RefSeq" id="WP_163387012.1">
    <property type="nucleotide sequence ID" value="NZ_JAUFQS010000019.1"/>
</dbReference>
<name>A0ABT8C8N8_9BACT</name>
<evidence type="ECO:0000256" key="7">
    <source>
        <dbReference type="ARBA" id="ARBA00023136"/>
    </source>
</evidence>
<protein>
    <submittedName>
        <fullName evidence="9">AI-2E family transporter</fullName>
    </submittedName>
</protein>
<keyword evidence="3" id="KW-0813">Transport</keyword>
<gene>
    <name evidence="9" type="ORF">QWZ15_15120</name>
</gene>
<feature type="transmembrane region" description="Helical" evidence="8">
    <location>
        <begin position="145"/>
        <end position="164"/>
    </location>
</feature>
<reference evidence="10" key="1">
    <citation type="journal article" date="2019" name="Int. J. Syst. Evol. Microbiol.">
        <title>The Global Catalogue of Microorganisms (GCM) 10K type strain sequencing project: providing services to taxonomists for standard genome sequencing and annotation.</title>
        <authorList>
            <consortium name="The Broad Institute Genomics Platform"/>
            <consortium name="The Broad Institute Genome Sequencing Center for Infectious Disease"/>
            <person name="Wu L."/>
            <person name="Ma J."/>
        </authorList>
    </citation>
    <scope>NUCLEOTIDE SEQUENCE [LARGE SCALE GENOMIC DNA]</scope>
    <source>
        <strain evidence="10">CECT 7706</strain>
    </source>
</reference>
<feature type="transmembrane region" description="Helical" evidence="8">
    <location>
        <begin position="53"/>
        <end position="77"/>
    </location>
</feature>
<evidence type="ECO:0000256" key="6">
    <source>
        <dbReference type="ARBA" id="ARBA00022989"/>
    </source>
</evidence>
<dbReference type="InterPro" id="IPR002549">
    <property type="entry name" value="AI-2E-like"/>
</dbReference>
<evidence type="ECO:0000256" key="1">
    <source>
        <dbReference type="ARBA" id="ARBA00004651"/>
    </source>
</evidence>
<dbReference type="Proteomes" id="UP001236663">
    <property type="component" value="Unassembled WGS sequence"/>
</dbReference>
<dbReference type="PANTHER" id="PTHR21716">
    <property type="entry name" value="TRANSMEMBRANE PROTEIN"/>
    <property type="match status" value="1"/>
</dbReference>
<evidence type="ECO:0000256" key="5">
    <source>
        <dbReference type="ARBA" id="ARBA00022692"/>
    </source>
</evidence>
<accession>A0ABT8C8N8</accession>
<keyword evidence="4" id="KW-1003">Cell membrane</keyword>
<feature type="transmembrane region" description="Helical" evidence="8">
    <location>
        <begin position="12"/>
        <end position="41"/>
    </location>
</feature>
<feature type="transmembrane region" description="Helical" evidence="8">
    <location>
        <begin position="295"/>
        <end position="318"/>
    </location>
</feature>
<evidence type="ECO:0000256" key="4">
    <source>
        <dbReference type="ARBA" id="ARBA00022475"/>
    </source>
</evidence>
<evidence type="ECO:0000256" key="8">
    <source>
        <dbReference type="SAM" id="Phobius"/>
    </source>
</evidence>
<sequence>MQLSFRHLFFTLAFAVLVITIMVIAKSILIPLSLALLLSFILHPLHKRLQKKFGNIGAAFTVLLGFFLLILGVLTFFSAEILSLSDQLTDFGDKLMTIFTDSVVFVNENLSFLGNFEKDKLLEDGKSWIKEGAAGLLGKTFSNTASFLTGIFTMIIYTFLFLIYKKSLVSAFKQFASEENENQYLKMLKKIQLVGQKYLSGMLTLILILGLANSTGLWIIGLDNPILFGFLAATLSIIPYIGTTIGASIPVLYAFISKDELWVPLAVAGMFWLIQVIESNFLSPKIVGNSVNVNAFAAILSLIVGASVWGVAGMVLFLPFAAMLKVICESYIPLQPLALLIGDDHFNNKQKSENGPSWFTKIKKSLGG</sequence>
<evidence type="ECO:0000313" key="10">
    <source>
        <dbReference type="Proteomes" id="UP001236663"/>
    </source>
</evidence>
<comment type="similarity">
    <text evidence="2">Belongs to the autoinducer-2 exporter (AI-2E) (TC 2.A.86) family.</text>
</comment>
<dbReference type="PANTHER" id="PTHR21716:SF53">
    <property type="entry name" value="PERMEASE PERM-RELATED"/>
    <property type="match status" value="1"/>
</dbReference>
<keyword evidence="10" id="KW-1185">Reference proteome</keyword>
<keyword evidence="6 8" id="KW-1133">Transmembrane helix</keyword>
<dbReference type="EMBL" id="JAUFQS010000019">
    <property type="protein sequence ID" value="MDN3689168.1"/>
    <property type="molecule type" value="Genomic_DNA"/>
</dbReference>
<comment type="caution">
    <text evidence="9">The sequence shown here is derived from an EMBL/GenBank/DDBJ whole genome shotgun (WGS) entry which is preliminary data.</text>
</comment>
<keyword evidence="5 8" id="KW-0812">Transmembrane</keyword>